<dbReference type="GO" id="GO:0016020">
    <property type="term" value="C:membrane"/>
    <property type="evidence" value="ECO:0007669"/>
    <property type="project" value="UniProtKB-SubCell"/>
</dbReference>
<keyword evidence="2 5" id="KW-0812">Transmembrane</keyword>
<keyword evidence="7" id="KW-1185">Reference proteome</keyword>
<keyword evidence="4 5" id="KW-0472">Membrane</keyword>
<evidence type="ECO:0000256" key="2">
    <source>
        <dbReference type="ARBA" id="ARBA00022692"/>
    </source>
</evidence>
<comment type="subcellular location">
    <subcellularLocation>
        <location evidence="1">Membrane</location>
        <topology evidence="1">Multi-pass membrane protein</topology>
    </subcellularLocation>
</comment>
<dbReference type="SUPFAM" id="SSF161098">
    <property type="entry name" value="MetI-like"/>
    <property type="match status" value="1"/>
</dbReference>
<name>A0A1G5KRK1_9FIRM</name>
<reference evidence="6 7" key="1">
    <citation type="submission" date="2016-10" db="EMBL/GenBank/DDBJ databases">
        <authorList>
            <person name="de Groot N.N."/>
        </authorList>
    </citation>
    <scope>NUCLEOTIDE SEQUENCE [LARGE SCALE GENOMIC DNA]</scope>
    <source>
        <strain evidence="6 7">DSM 18978</strain>
    </source>
</reference>
<keyword evidence="3 5" id="KW-1133">Transmembrane helix</keyword>
<gene>
    <name evidence="6" type="ORF">SAMN03080606_03696</name>
</gene>
<dbReference type="RefSeq" id="WP_091546554.1">
    <property type="nucleotide sequence ID" value="NZ_FMUS01000030.1"/>
</dbReference>
<dbReference type="Proteomes" id="UP000198636">
    <property type="component" value="Unassembled WGS sequence"/>
</dbReference>
<dbReference type="EMBL" id="FMUS01000030">
    <property type="protein sequence ID" value="SCZ02984.1"/>
    <property type="molecule type" value="Genomic_DNA"/>
</dbReference>
<protein>
    <submittedName>
        <fullName evidence="6">Uncharacterized protein</fullName>
    </submittedName>
</protein>
<evidence type="ECO:0000313" key="7">
    <source>
        <dbReference type="Proteomes" id="UP000198636"/>
    </source>
</evidence>
<proteinExistence type="predicted"/>
<feature type="transmembrane region" description="Helical" evidence="5">
    <location>
        <begin position="53"/>
        <end position="73"/>
    </location>
</feature>
<evidence type="ECO:0000313" key="6">
    <source>
        <dbReference type="EMBL" id="SCZ02984.1"/>
    </source>
</evidence>
<dbReference type="AlphaFoldDB" id="A0A1G5KRK1"/>
<evidence type="ECO:0000256" key="3">
    <source>
        <dbReference type="ARBA" id="ARBA00022989"/>
    </source>
</evidence>
<organism evidence="6 7">
    <name type="scientific">Alkaliphilus peptidifermentans DSM 18978</name>
    <dbReference type="NCBI Taxonomy" id="1120976"/>
    <lineage>
        <taxon>Bacteria</taxon>
        <taxon>Bacillati</taxon>
        <taxon>Bacillota</taxon>
        <taxon>Clostridia</taxon>
        <taxon>Peptostreptococcales</taxon>
        <taxon>Natronincolaceae</taxon>
        <taxon>Alkaliphilus</taxon>
    </lineage>
</organism>
<sequence length="94" mass="10946">MNEKNQDIIKFEKDIKETKGTIFLFFILYFFILAVIFGFEGGNYKAVLSSPVYLPYIMGTIFMCIISVVPRFIKIINLKKKIIELNVQTKKSQL</sequence>
<evidence type="ECO:0000256" key="1">
    <source>
        <dbReference type="ARBA" id="ARBA00004141"/>
    </source>
</evidence>
<accession>A0A1G5KRK1</accession>
<evidence type="ECO:0000256" key="4">
    <source>
        <dbReference type="ARBA" id="ARBA00023136"/>
    </source>
</evidence>
<feature type="transmembrane region" description="Helical" evidence="5">
    <location>
        <begin position="21"/>
        <end position="41"/>
    </location>
</feature>
<evidence type="ECO:0000256" key="5">
    <source>
        <dbReference type="SAM" id="Phobius"/>
    </source>
</evidence>
<dbReference type="InterPro" id="IPR035906">
    <property type="entry name" value="MetI-like_sf"/>
</dbReference>